<feature type="compositionally biased region" description="Polar residues" evidence="1">
    <location>
        <begin position="241"/>
        <end position="264"/>
    </location>
</feature>
<evidence type="ECO:0000313" key="4">
    <source>
        <dbReference type="Proteomes" id="UP000039046"/>
    </source>
</evidence>
<feature type="compositionally biased region" description="Pro residues" evidence="1">
    <location>
        <begin position="554"/>
        <end position="571"/>
    </location>
</feature>
<organism evidence="3 4">
    <name type="scientific">[Torrubiella] hemipterigena</name>
    <dbReference type="NCBI Taxonomy" id="1531966"/>
    <lineage>
        <taxon>Eukaryota</taxon>
        <taxon>Fungi</taxon>
        <taxon>Dikarya</taxon>
        <taxon>Ascomycota</taxon>
        <taxon>Pezizomycotina</taxon>
        <taxon>Sordariomycetes</taxon>
        <taxon>Hypocreomycetidae</taxon>
        <taxon>Hypocreales</taxon>
        <taxon>Clavicipitaceae</taxon>
        <taxon>Clavicipitaceae incertae sedis</taxon>
        <taxon>'Torrubiella' clade</taxon>
    </lineage>
</organism>
<feature type="compositionally biased region" description="Low complexity" evidence="1">
    <location>
        <begin position="534"/>
        <end position="553"/>
    </location>
</feature>
<feature type="region of interest" description="Disordered" evidence="1">
    <location>
        <begin position="495"/>
        <end position="689"/>
    </location>
</feature>
<feature type="compositionally biased region" description="Low complexity" evidence="1">
    <location>
        <begin position="19"/>
        <end position="32"/>
    </location>
</feature>
<gene>
    <name evidence="3" type="ORF">VHEMI06021</name>
</gene>
<evidence type="ECO:0000259" key="2">
    <source>
        <dbReference type="Pfam" id="PF04212"/>
    </source>
</evidence>
<feature type="compositionally biased region" description="Polar residues" evidence="1">
    <location>
        <begin position="59"/>
        <end position="72"/>
    </location>
</feature>
<feature type="compositionally biased region" description="Basic and acidic residues" evidence="1">
    <location>
        <begin position="223"/>
        <end position="239"/>
    </location>
</feature>
<dbReference type="OrthoDB" id="1074at2759"/>
<feature type="region of interest" description="Disordered" evidence="1">
    <location>
        <begin position="944"/>
        <end position="965"/>
    </location>
</feature>
<feature type="region of interest" description="Disordered" evidence="1">
    <location>
        <begin position="276"/>
        <end position="367"/>
    </location>
</feature>
<dbReference type="SUPFAM" id="SSF116846">
    <property type="entry name" value="MIT domain"/>
    <property type="match status" value="1"/>
</dbReference>
<dbReference type="PANTHER" id="PTHR37327">
    <property type="entry name" value="CHROMOSOME 1, WHOLE GENOME SHOTGUN SEQUENCE"/>
    <property type="match status" value="1"/>
</dbReference>
<dbReference type="InterPro" id="IPR036181">
    <property type="entry name" value="MIT_dom_sf"/>
</dbReference>
<dbReference type="Pfam" id="PF04212">
    <property type="entry name" value="MIT"/>
    <property type="match status" value="1"/>
</dbReference>
<feature type="compositionally biased region" description="Polar residues" evidence="1">
    <location>
        <begin position="96"/>
        <end position="115"/>
    </location>
</feature>
<feature type="region of interest" description="Disordered" evidence="1">
    <location>
        <begin position="886"/>
        <end position="917"/>
    </location>
</feature>
<dbReference type="HOGENOM" id="CLU_001575_0_0_1"/>
<evidence type="ECO:0000313" key="3">
    <source>
        <dbReference type="EMBL" id="CEJ90223.1"/>
    </source>
</evidence>
<feature type="compositionally biased region" description="Basic and acidic residues" evidence="1">
    <location>
        <begin position="1"/>
        <end position="10"/>
    </location>
</feature>
<name>A0A0A1TIH1_9HYPO</name>
<proteinExistence type="predicted"/>
<sequence length="1055" mass="115065">MQTPDDDNHAGRRPRTAVSTTSETSPRSSPRSQATSPVNRGALPRRSSSLNPLYATGLPASNTLQQLSSTEPAPSFQPFQPLGASSSDPSLVGHKISNSLHPSRSGLRNTNMQSRQDPRGHHGHTRSRSSKSSGELEKARNAKPLSQKAMLSQALQKANTAVQLDNASNLEGARQAYAEACELLEQVLSRTTTEEDQRKLEAIRQTYASRIEELDHMGPWPEDMDKALPDRPDSGDYHESIPSQYRSHSQGLQSSFESSHFSPNLRSQEWDVTSVAERVKPSPSTESGLLQSSFSRQSIRSRSTDQEIPAPPGSNRQDSIGHSGKAHRAPPISGQSSRHRRDLSQNSWLDGIGESGDSTNSSIHSRTSSLGYRRKHLRGASGNTETEFDTALDAAIEAAYDDGFEPAGLEDYDRRDDDVVAKVLRKVEIARERVRQTERETYGYSTSDLRQQLSKEPHSHRPLSRAASGGFYNDNSSDEEERMLEQLTRDYEIKDYPLDGQPNGGGLRAPKQETRPTSSRANATLNHPPPSQLPPLSLNKKPSLSNLVGGLAPAAPPPQASLPELPMPRPASPQLSVRSRRLSGQKQLKIETSKLSSSLPLEPKELDRRPSIREVDVQLVGLEDGLPTNKMDPRFPPSIETPSLDDKDLAIVSPSGSRGNSVPEDQPGGHSGSPSTKPLRKNMSSSSLRSIKSRNMSLPNLDDTSDMSPSTILTNPFGNARAPSVPTIPTPLTAEFRDAGDMGGSGMHLFDDSLHPPITPHSPVEVSHEAPVPLEYCPAEALLRPFWLMRCLFQTLVHPRGGYVSTKLFIPREVWSVKGVKLKNVDDKIANCDLLTAACLKLAQVDTCDADAVLDEMQSLEGILEQVQAALARKLGNEVGVNGSGSLFKEASTGESDSSTQMPRSGSVSNKPSSFSWRRLRPKNSAVSLSSAYNTRTAASEVPKESVASASLPITPQPTSRPPRRDISLAQFTGPNATYMNSLARLFDAAQAIDQIARQVDDPGLRHADKTQVGLELCTRHAAEFFGFYICRFALADMGLLLDKFLKRGTEWALA</sequence>
<feature type="compositionally biased region" description="Polar residues" evidence="1">
    <location>
        <begin position="893"/>
        <end position="916"/>
    </location>
</feature>
<dbReference type="InterPro" id="IPR007330">
    <property type="entry name" value="MIT_dom"/>
</dbReference>
<dbReference type="AlphaFoldDB" id="A0A0A1TIH1"/>
<dbReference type="EMBL" id="CDHN01000003">
    <property type="protein sequence ID" value="CEJ90223.1"/>
    <property type="molecule type" value="Genomic_DNA"/>
</dbReference>
<feature type="compositionally biased region" description="Basic and acidic residues" evidence="1">
    <location>
        <begin position="602"/>
        <end position="616"/>
    </location>
</feature>
<feature type="region of interest" description="Disordered" evidence="1">
    <location>
        <begin position="215"/>
        <end position="264"/>
    </location>
</feature>
<feature type="compositionally biased region" description="Polar residues" evidence="1">
    <location>
        <begin position="515"/>
        <end position="524"/>
    </location>
</feature>
<evidence type="ECO:0000256" key="1">
    <source>
        <dbReference type="SAM" id="MobiDB-lite"/>
    </source>
</evidence>
<protein>
    <submittedName>
        <fullName evidence="3">Putative Epstein-Barr nuclear antigen 2</fullName>
    </submittedName>
</protein>
<feature type="region of interest" description="Disordered" evidence="1">
    <location>
        <begin position="1"/>
        <end position="152"/>
    </location>
</feature>
<keyword evidence="4" id="KW-1185">Reference proteome</keyword>
<dbReference type="STRING" id="1531966.A0A0A1TIH1"/>
<dbReference type="Gene3D" id="1.20.58.80">
    <property type="entry name" value="Phosphotransferase system, lactose/cellobiose-type IIA subunit"/>
    <property type="match status" value="1"/>
</dbReference>
<dbReference type="Proteomes" id="UP000039046">
    <property type="component" value="Unassembled WGS sequence"/>
</dbReference>
<dbReference type="PANTHER" id="PTHR37327:SF1">
    <property type="entry name" value="MICROTUBULE INTERACTING AND TRANSPORT DOMAIN-CONTAINING PROTEIN"/>
    <property type="match status" value="1"/>
</dbReference>
<accession>A0A0A1TIH1</accession>
<feature type="region of interest" description="Disordered" evidence="1">
    <location>
        <begin position="441"/>
        <end position="482"/>
    </location>
</feature>
<reference evidence="3 4" key="1">
    <citation type="journal article" date="2015" name="Genome Announc.">
        <title>Draft Genome Sequence and Gene Annotation of the Entomopathogenic Fungus Verticillium hemipterigenum.</title>
        <authorList>
            <person name="Horn F."/>
            <person name="Habel A."/>
            <person name="Scharf D.H."/>
            <person name="Dworschak J."/>
            <person name="Brakhage A.A."/>
            <person name="Guthke R."/>
            <person name="Hertweck C."/>
            <person name="Linde J."/>
        </authorList>
    </citation>
    <scope>NUCLEOTIDE SEQUENCE [LARGE SCALE GENOMIC DNA]</scope>
</reference>
<feature type="compositionally biased region" description="Low complexity" evidence="1">
    <location>
        <begin position="291"/>
        <end position="301"/>
    </location>
</feature>
<feature type="compositionally biased region" description="Low complexity" evidence="1">
    <location>
        <begin position="358"/>
        <end position="367"/>
    </location>
</feature>
<feature type="compositionally biased region" description="Polar residues" evidence="1">
    <location>
        <begin position="443"/>
        <end position="452"/>
    </location>
</feature>
<feature type="domain" description="MIT" evidence="2">
    <location>
        <begin position="151"/>
        <end position="215"/>
    </location>
</feature>